<keyword evidence="4" id="KW-1185">Reference proteome</keyword>
<evidence type="ECO:0000259" key="2">
    <source>
        <dbReference type="Pfam" id="PF11470"/>
    </source>
</evidence>
<feature type="domain" description="TUG ubiquitin-like" evidence="2">
    <location>
        <begin position="296"/>
        <end position="358"/>
    </location>
</feature>
<dbReference type="HOGENOM" id="CLU_723731_0_0_1"/>
<dbReference type="Pfam" id="PF11470">
    <property type="entry name" value="TUG-UBL1"/>
    <property type="match status" value="1"/>
</dbReference>
<name>B0DC11_LACBS</name>
<dbReference type="GeneID" id="6077292"/>
<feature type="compositionally biased region" description="Polar residues" evidence="1">
    <location>
        <begin position="259"/>
        <end position="277"/>
    </location>
</feature>
<sequence>MHFSSTLNPLSKSNGDVPIAIVSYEGKRKFVLKTETFEDMIDLVRGYFNLAQDPTFIRLETCTLDVCQGRSIEVDASAWVHMWRVLDEITVVAAPENRTMAPIVPSAPDTSPSISTAVLPANQEQHTPPVAGRSALTTTSPAPSIPTAVAPPNQEQHTPVAGGSALTISPSLSLHGLLLERPSKTPLMEYVSHGERDNDESATDELVEDSATVGQATDAPSWFILSSPTNEVKLEKKLNTTTTGDGSTTWEHKKPRAPATSSTENDVFTSTKGSEIGTNDVGKQANERFSISIKGPDGRSLDFRLKKSHTVQKVLLTACKYFMVDFHSGYLCNDDDDALNNSDTVMQAGLRNGSNLVLWVGQPESESGEEED</sequence>
<dbReference type="RefSeq" id="XP_001881440.1">
    <property type="nucleotide sequence ID" value="XM_001881405.1"/>
</dbReference>
<dbReference type="OrthoDB" id="3262817at2759"/>
<dbReference type="STRING" id="486041.B0DC11"/>
<dbReference type="SUPFAM" id="SSF54236">
    <property type="entry name" value="Ubiquitin-like"/>
    <property type="match status" value="1"/>
</dbReference>
<feature type="region of interest" description="Disordered" evidence="1">
    <location>
        <begin position="123"/>
        <end position="159"/>
    </location>
</feature>
<proteinExistence type="predicted"/>
<dbReference type="EMBL" id="DS547103">
    <property type="protein sequence ID" value="EDR07651.1"/>
    <property type="molecule type" value="Genomic_DNA"/>
</dbReference>
<dbReference type="KEGG" id="lbc:LACBIDRAFT_294459"/>
<evidence type="ECO:0000313" key="4">
    <source>
        <dbReference type="Proteomes" id="UP000001194"/>
    </source>
</evidence>
<dbReference type="InterPro" id="IPR029071">
    <property type="entry name" value="Ubiquitin-like_domsf"/>
</dbReference>
<feature type="compositionally biased region" description="Low complexity" evidence="1">
    <location>
        <begin position="240"/>
        <end position="249"/>
    </location>
</feature>
<protein>
    <submittedName>
        <fullName evidence="3">Predicted protein</fullName>
    </submittedName>
</protein>
<gene>
    <name evidence="3" type="ORF">LACBIDRAFT_294459</name>
</gene>
<dbReference type="InterPro" id="IPR021569">
    <property type="entry name" value="TUG-UBL1"/>
</dbReference>
<accession>B0DC11</accession>
<evidence type="ECO:0000313" key="3">
    <source>
        <dbReference type="EMBL" id="EDR07651.1"/>
    </source>
</evidence>
<dbReference type="Proteomes" id="UP000001194">
    <property type="component" value="Unassembled WGS sequence"/>
</dbReference>
<feature type="region of interest" description="Disordered" evidence="1">
    <location>
        <begin position="239"/>
        <end position="283"/>
    </location>
</feature>
<dbReference type="AlphaFoldDB" id="B0DC11"/>
<organism evidence="4">
    <name type="scientific">Laccaria bicolor (strain S238N-H82 / ATCC MYA-4686)</name>
    <name type="common">Bicoloured deceiver</name>
    <name type="synonym">Laccaria laccata var. bicolor</name>
    <dbReference type="NCBI Taxonomy" id="486041"/>
    <lineage>
        <taxon>Eukaryota</taxon>
        <taxon>Fungi</taxon>
        <taxon>Dikarya</taxon>
        <taxon>Basidiomycota</taxon>
        <taxon>Agaricomycotina</taxon>
        <taxon>Agaricomycetes</taxon>
        <taxon>Agaricomycetidae</taxon>
        <taxon>Agaricales</taxon>
        <taxon>Agaricineae</taxon>
        <taxon>Hydnangiaceae</taxon>
        <taxon>Laccaria</taxon>
    </lineage>
</organism>
<reference evidence="3 4" key="1">
    <citation type="journal article" date="2008" name="Nature">
        <title>The genome of Laccaria bicolor provides insights into mycorrhizal symbiosis.</title>
        <authorList>
            <person name="Martin F."/>
            <person name="Aerts A."/>
            <person name="Ahren D."/>
            <person name="Brun A."/>
            <person name="Danchin E.G.J."/>
            <person name="Duchaussoy F."/>
            <person name="Gibon J."/>
            <person name="Kohler A."/>
            <person name="Lindquist E."/>
            <person name="Pereda V."/>
            <person name="Salamov A."/>
            <person name="Shapiro H.J."/>
            <person name="Wuyts J."/>
            <person name="Blaudez D."/>
            <person name="Buee M."/>
            <person name="Brokstein P."/>
            <person name="Canbaeck B."/>
            <person name="Cohen D."/>
            <person name="Courty P.E."/>
            <person name="Coutinho P.M."/>
            <person name="Delaruelle C."/>
            <person name="Detter J.C."/>
            <person name="Deveau A."/>
            <person name="DiFazio S."/>
            <person name="Duplessis S."/>
            <person name="Fraissinet-Tachet L."/>
            <person name="Lucic E."/>
            <person name="Frey-Klett P."/>
            <person name="Fourrey C."/>
            <person name="Feussner I."/>
            <person name="Gay G."/>
            <person name="Grimwood J."/>
            <person name="Hoegger P.J."/>
            <person name="Jain P."/>
            <person name="Kilaru S."/>
            <person name="Labbe J."/>
            <person name="Lin Y.C."/>
            <person name="Legue V."/>
            <person name="Le Tacon F."/>
            <person name="Marmeisse R."/>
            <person name="Melayah D."/>
            <person name="Montanini B."/>
            <person name="Muratet M."/>
            <person name="Nehls U."/>
            <person name="Niculita-Hirzel H."/>
            <person name="Oudot-Le Secq M.P."/>
            <person name="Peter M."/>
            <person name="Quesneville H."/>
            <person name="Rajashekar B."/>
            <person name="Reich M."/>
            <person name="Rouhier N."/>
            <person name="Schmutz J."/>
            <person name="Yin T."/>
            <person name="Chalot M."/>
            <person name="Henrissat B."/>
            <person name="Kuees U."/>
            <person name="Lucas S."/>
            <person name="Van de Peer Y."/>
            <person name="Podila G.K."/>
            <person name="Polle A."/>
            <person name="Pukkila P.J."/>
            <person name="Richardson P.M."/>
            <person name="Rouze P."/>
            <person name="Sanders I.R."/>
            <person name="Stajich J.E."/>
            <person name="Tunlid A."/>
            <person name="Tuskan G."/>
            <person name="Grigoriev I.V."/>
        </authorList>
    </citation>
    <scope>NUCLEOTIDE SEQUENCE [LARGE SCALE GENOMIC DNA]</scope>
    <source>
        <strain evidence="4">S238N-H82 / ATCC MYA-4686</strain>
    </source>
</reference>
<dbReference type="InParanoid" id="B0DC11"/>
<dbReference type="Gene3D" id="3.10.20.90">
    <property type="entry name" value="Phosphatidylinositol 3-kinase Catalytic Subunit, Chain A, domain 1"/>
    <property type="match status" value="1"/>
</dbReference>
<feature type="compositionally biased region" description="Low complexity" evidence="1">
    <location>
        <begin position="134"/>
        <end position="152"/>
    </location>
</feature>
<evidence type="ECO:0000256" key="1">
    <source>
        <dbReference type="SAM" id="MobiDB-lite"/>
    </source>
</evidence>